<evidence type="ECO:0000259" key="2">
    <source>
        <dbReference type="Pfam" id="PF13660"/>
    </source>
</evidence>
<dbReference type="Pfam" id="PF13660">
    <property type="entry name" value="DUF4147"/>
    <property type="match status" value="1"/>
</dbReference>
<dbReference type="GO" id="GO:0005737">
    <property type="term" value="C:cytoplasm"/>
    <property type="evidence" value="ECO:0007669"/>
    <property type="project" value="TreeGrafter"/>
</dbReference>
<dbReference type="Proteomes" id="UP000019183">
    <property type="component" value="Unassembled WGS sequence"/>
</dbReference>
<dbReference type="InterPro" id="IPR025286">
    <property type="entry name" value="MOFRL_assoc_dom"/>
</dbReference>
<dbReference type="eggNOG" id="COG2379">
    <property type="taxonomic scope" value="Bacteria"/>
</dbReference>
<dbReference type="InterPro" id="IPR038614">
    <property type="entry name" value="GK_N_sf"/>
</dbReference>
<comment type="caution">
    <text evidence="3">The sequence shown here is derived from an EMBL/GenBank/DDBJ whole genome shotgun (WGS) entry which is preliminary data.</text>
</comment>
<evidence type="ECO:0000313" key="3">
    <source>
        <dbReference type="EMBL" id="CDL09456.1"/>
    </source>
</evidence>
<organism evidence="3 4">
    <name type="scientific">Klebsiella pneumoniae IS43</name>
    <dbReference type="NCBI Taxonomy" id="1432552"/>
    <lineage>
        <taxon>Bacteria</taxon>
        <taxon>Pseudomonadati</taxon>
        <taxon>Pseudomonadota</taxon>
        <taxon>Gammaproteobacteria</taxon>
        <taxon>Enterobacterales</taxon>
        <taxon>Enterobacteriaceae</taxon>
        <taxon>Klebsiella/Raoultella group</taxon>
        <taxon>Klebsiella</taxon>
        <taxon>Klebsiella pneumoniae complex</taxon>
    </lineage>
</organism>
<dbReference type="PANTHER" id="PTHR12227:SF0">
    <property type="entry name" value="GLYCERATE KINASE"/>
    <property type="match status" value="1"/>
</dbReference>
<dbReference type="GO" id="GO:0008887">
    <property type="term" value="F:glycerate kinase activity"/>
    <property type="evidence" value="ECO:0007669"/>
    <property type="project" value="InterPro"/>
</dbReference>
<keyword evidence="3" id="KW-0808">Transferase</keyword>
<proteinExistence type="predicted"/>
<dbReference type="Gene3D" id="3.40.50.10180">
    <property type="entry name" value="Glycerate kinase, MOFRL-like N-terminal domain"/>
    <property type="match status" value="1"/>
</dbReference>
<dbReference type="InterPro" id="IPR039760">
    <property type="entry name" value="MOFRL_protein"/>
</dbReference>
<name>W1DIK8_KLEPN</name>
<dbReference type="AlphaFoldDB" id="W1DIK8"/>
<reference evidence="3" key="1">
    <citation type="submission" date="2013-10" db="EMBL/GenBank/DDBJ databases">
        <title>Antibiotic resistance diversity of beta-lactamase producers in the General Hospital Vienna.</title>
        <authorList>
            <person name="Barisic I."/>
            <person name="Mitteregger D."/>
            <person name="Hirschl A.M."/>
            <person name="Noehammer C."/>
            <person name="Wiesinger-Mayr H."/>
        </authorList>
    </citation>
    <scope>NUCLEOTIDE SEQUENCE [LARGE SCALE GENOMIC DNA]</scope>
    <source>
        <strain evidence="3">IS43</strain>
    </source>
</reference>
<accession>W1DIK8</accession>
<dbReference type="SUPFAM" id="SSF82544">
    <property type="entry name" value="GckA/TtuD-like"/>
    <property type="match status" value="1"/>
</dbReference>
<feature type="domain" description="MOFRL-associated" evidence="2">
    <location>
        <begin position="10"/>
        <end position="230"/>
    </location>
</feature>
<protein>
    <submittedName>
        <fullName evidence="3">D-glycerate 2-kinase</fullName>
        <ecNumber evidence="3">2.7.1.-</ecNumber>
    </submittedName>
</protein>
<evidence type="ECO:0000256" key="1">
    <source>
        <dbReference type="SAM" id="MobiDB-lite"/>
    </source>
</evidence>
<evidence type="ECO:0000313" key="4">
    <source>
        <dbReference type="Proteomes" id="UP000019183"/>
    </source>
</evidence>
<dbReference type="PANTHER" id="PTHR12227">
    <property type="entry name" value="GLYCERATE KINASE"/>
    <property type="match status" value="1"/>
</dbReference>
<keyword evidence="4" id="KW-1185">Reference proteome</keyword>
<feature type="region of interest" description="Disordered" evidence="1">
    <location>
        <begin position="226"/>
        <end position="264"/>
    </location>
</feature>
<dbReference type="EC" id="2.7.1.-" evidence="3"/>
<dbReference type="EMBL" id="CBWK010000366">
    <property type="protein sequence ID" value="CDL09456.1"/>
    <property type="molecule type" value="Genomic_DNA"/>
</dbReference>
<sequence length="278" mass="29071">MNNEQAAEILQDIFQHAVNSARAGPVTLANLPEKPRGRCVVIGAGKASAAMAAAVDAAWPDVAVSGVVVTRYGYAVPAGRIRIIEAAHPVSDAMSEVAAMLIVETLRGLTADDLVLALISGGGSALMALPAPGLTLADKQTITRALLHSGANIKEMNLVRRHLSAVKGGKLATMAQPARIVSLIISDVPGDNPTDVASGPTVADNSAPRDALRVLQRYGITIPKPVSERLNQPAGPMEKRRDRRGQAYRHAGDGVSGGGAGRTTTWVHPPYFGGCYRR</sequence>